<evidence type="ECO:0000313" key="2">
    <source>
        <dbReference type="EMBL" id="EAL38993.3"/>
    </source>
</evidence>
<comment type="caution">
    <text evidence="2">The sequence shown here is derived from an EMBL/GenBank/DDBJ whole genome shotgun (WGS) entry which is preliminary data.</text>
</comment>
<reference evidence="2" key="4">
    <citation type="journal article" date="2007" name="Genome Biol.">
        <title>Update of the Anopheles gambiae PEST genome assembly.</title>
        <authorList>
            <person name="Sharakhova M.V."/>
            <person name="Hammond M.P."/>
            <person name="Lobo N.F."/>
            <person name="Krzywinski J."/>
            <person name="Unger M.F."/>
            <person name="Hillenmeyer M.E."/>
            <person name="Bruggner R.V."/>
            <person name="Birney E."/>
            <person name="Collins F.H."/>
        </authorList>
    </citation>
    <scope>NUCLEOTIDE SEQUENCE</scope>
    <source>
        <strain evidence="2">PEST</strain>
    </source>
</reference>
<dbReference type="VEuPathDB" id="VectorBase:AGAMI1_011778"/>
<feature type="non-terminal residue" evidence="2">
    <location>
        <position position="1"/>
    </location>
</feature>
<protein>
    <submittedName>
        <fullName evidence="2">AGAP008957-PA</fullName>
    </submittedName>
</protein>
<organism evidence="2">
    <name type="scientific">Anopheles gambiae</name>
    <name type="common">African malaria mosquito</name>
    <dbReference type="NCBI Taxonomy" id="7165"/>
    <lineage>
        <taxon>Eukaryota</taxon>
        <taxon>Metazoa</taxon>
        <taxon>Ecdysozoa</taxon>
        <taxon>Arthropoda</taxon>
        <taxon>Hexapoda</taxon>
        <taxon>Insecta</taxon>
        <taxon>Pterygota</taxon>
        <taxon>Neoptera</taxon>
        <taxon>Endopterygota</taxon>
        <taxon>Diptera</taxon>
        <taxon>Nematocera</taxon>
        <taxon>Culicoidea</taxon>
        <taxon>Culicidae</taxon>
        <taxon>Anophelinae</taxon>
        <taxon>Anopheles</taxon>
    </lineage>
</organism>
<reference evidence="2" key="5">
    <citation type="submission" date="2011-05" db="EMBL/GenBank/DDBJ databases">
        <authorList>
            <consortium name="VectorBase"/>
        </authorList>
    </citation>
    <scope>NUCLEOTIDE SEQUENCE</scope>
    <source>
        <strain evidence="2">PEST</strain>
    </source>
</reference>
<dbReference type="AlphaFoldDB" id="Q5TNL4"/>
<dbReference type="EMBL" id="AAAB01008984">
    <property type="protein sequence ID" value="EAL38993.3"/>
    <property type="molecule type" value="Genomic_DNA"/>
</dbReference>
<dbReference type="VEuPathDB" id="VectorBase:AGAP008958"/>
<keyword evidence="1" id="KW-0732">Signal</keyword>
<proteinExistence type="predicted"/>
<reference evidence="2" key="1">
    <citation type="journal article" date="2002" name="Science">
        <title>The genome sequence of the malaria mosquito Anopheles gambiae.</title>
        <authorList>
            <person name="Holt R.A."/>
            <person name="Subramanian G.M."/>
            <person name="Halpern A."/>
            <person name="Sutton G.G."/>
            <person name="Charlab R."/>
            <person name="Nusskern D.R."/>
            <person name="Wincker P."/>
            <person name="Clark A.G."/>
            <person name="Ribeiro J.M."/>
            <person name="Wides R."/>
            <person name="Salzberg S.L."/>
            <person name="Loftus B."/>
            <person name="Yandell M."/>
            <person name="Majoros W.H."/>
            <person name="Rusch D.B."/>
            <person name="Lai Z."/>
            <person name="Kraft C.L."/>
            <person name="Abril J.F."/>
            <person name="Anthouard V."/>
            <person name="Arensburger P."/>
            <person name="Atkinson P.W."/>
            <person name="Baden H."/>
            <person name="de Berardinis V."/>
            <person name="Baldwin D."/>
            <person name="Benes V."/>
            <person name="Biedler J."/>
            <person name="Blass C."/>
            <person name="Bolanos R."/>
            <person name="Boscus D."/>
            <person name="Barnstead M."/>
            <person name="Cai S."/>
            <person name="Center A."/>
            <person name="Chaturverdi K."/>
            <person name="Christophides G.K."/>
            <person name="Chrystal M.A."/>
            <person name="Clamp M."/>
            <person name="Cravchik A."/>
            <person name="Curwen V."/>
            <person name="Dana A."/>
            <person name="Delcher A."/>
            <person name="Dew I."/>
            <person name="Evans C.A."/>
            <person name="Flanigan M."/>
            <person name="Grundschober-Freimoser A."/>
            <person name="Friedli L."/>
            <person name="Gu Z."/>
            <person name="Guan P."/>
            <person name="Guigo R."/>
            <person name="Hillenmeyer M.E."/>
            <person name="Hladun S.L."/>
            <person name="Hogan J.R."/>
            <person name="Hong Y.S."/>
            <person name="Hoover J."/>
            <person name="Jaillon O."/>
            <person name="Ke Z."/>
            <person name="Kodira C."/>
            <person name="Kokoza E."/>
            <person name="Koutsos A."/>
            <person name="Letunic I."/>
            <person name="Levitsky A."/>
            <person name="Liang Y."/>
            <person name="Lin J.J."/>
            <person name="Lobo N.F."/>
            <person name="Lopez J.R."/>
            <person name="Malek J.A."/>
            <person name="McIntosh T.C."/>
            <person name="Meister S."/>
            <person name="Miller J."/>
            <person name="Mobarry C."/>
            <person name="Mongin E."/>
            <person name="Murphy S.D."/>
            <person name="O'Brochta D.A."/>
            <person name="Pfannkoch C."/>
            <person name="Qi R."/>
            <person name="Regier M.A."/>
            <person name="Remington K."/>
            <person name="Shao H."/>
            <person name="Sharakhova M.V."/>
            <person name="Sitter C.D."/>
            <person name="Shetty J."/>
            <person name="Smith T.J."/>
            <person name="Strong R."/>
            <person name="Sun J."/>
            <person name="Thomasova D."/>
            <person name="Ton L.Q."/>
            <person name="Topalis P."/>
            <person name="Tu Z."/>
            <person name="Unger M.F."/>
            <person name="Walenz B."/>
            <person name="Wang A."/>
            <person name="Wang J."/>
            <person name="Wang M."/>
            <person name="Wang X."/>
            <person name="Woodford K.J."/>
            <person name="Wortman J.R."/>
            <person name="Wu M."/>
            <person name="Yao A."/>
            <person name="Zdobnov E.M."/>
            <person name="Zhang H."/>
            <person name="Zhao Q."/>
            <person name="Zhao S."/>
            <person name="Zhu S.C."/>
            <person name="Zhimulev I."/>
            <person name="Coluzzi M."/>
            <person name="della Torre A."/>
            <person name="Roth C.W."/>
            <person name="Louis C."/>
            <person name="Kalush F."/>
            <person name="Mural R.J."/>
            <person name="Myers E.W."/>
            <person name="Adams M.D."/>
            <person name="Smith H.O."/>
            <person name="Broder S."/>
            <person name="Gardner M.J."/>
            <person name="Fraser C.M."/>
            <person name="Birney E."/>
            <person name="Bork P."/>
            <person name="Brey P.T."/>
            <person name="Venter J.C."/>
            <person name="Weissenbach J."/>
            <person name="Kafatos F.C."/>
            <person name="Collins F.H."/>
            <person name="Hoffman S.L."/>
        </authorList>
    </citation>
    <scope>NUCLEOTIDE SEQUENCE [LARGE SCALE GENOMIC DNA]</scope>
    <source>
        <strain evidence="2">PEST</strain>
    </source>
</reference>
<dbReference type="PhylomeDB" id="Q5TNL4"/>
<dbReference type="PANTHER" id="PTHR21112:SF0">
    <property type="entry name" value="CHEMOSENSORY PROTEIN A 29A-RELATED"/>
    <property type="match status" value="1"/>
</dbReference>
<dbReference type="HOGENOM" id="CLU_115081_0_0_1"/>
<name>Q5TNL4_ANOGA</name>
<evidence type="ECO:0000256" key="1">
    <source>
        <dbReference type="SAM" id="SignalP"/>
    </source>
</evidence>
<accession>Q5TNL4</accession>
<reference evidence="2" key="2">
    <citation type="submission" date="2002-03" db="EMBL/GenBank/DDBJ databases">
        <authorList>
            <consortium name="The Anopheles Genome Sequencing Consortium"/>
        </authorList>
    </citation>
    <scope>NUCLEOTIDE SEQUENCE</scope>
    <source>
        <strain evidence="2">PEST</strain>
    </source>
</reference>
<dbReference type="PANTHER" id="PTHR21112">
    <property type="entry name" value="CHEMOSENSORY PROTEIN A 29A-RELATED"/>
    <property type="match status" value="1"/>
</dbReference>
<reference evidence="2" key="3">
    <citation type="journal article" date="2004" name="Trends Parasitol.">
        <title>The Anopheles gambiae genome: an update.</title>
        <authorList>
            <person name="Mongin E."/>
            <person name="Louis C."/>
            <person name="Holt R.A."/>
            <person name="Birney E."/>
            <person name="Collins F.H."/>
        </authorList>
    </citation>
    <scope>NUCLEOTIDE SEQUENCE</scope>
    <source>
        <strain evidence="2">PEST</strain>
    </source>
</reference>
<feature type="chain" id="PRO_5004262378" evidence="1">
    <location>
        <begin position="18"/>
        <end position="123"/>
    </location>
</feature>
<feature type="non-terminal residue" evidence="2">
    <location>
        <position position="123"/>
    </location>
</feature>
<gene>
    <name evidence="2" type="ORF">AgaP_AGAP008957</name>
</gene>
<sequence length="123" mass="14170">NMLIVLFSLLLFVSVTLQLMQIDFERLEQLAGFDIYNSSLRVRKYNRTAVAINGTIELMVPLNESVMISTDIFHSPLGNQQFNHYPMKLPSKPLCDFLDMIYAEYSDCLENIYNLPERGTCPI</sequence>
<feature type="signal peptide" evidence="1">
    <location>
        <begin position="1"/>
        <end position="17"/>
    </location>
</feature>